<keyword evidence="2" id="KW-1185">Reference proteome</keyword>
<reference evidence="1 2" key="1">
    <citation type="submission" date="2021-03" db="EMBL/GenBank/DDBJ databases">
        <title>Genomic Encyclopedia of Type Strains, Phase IV (KMG-IV): sequencing the most valuable type-strain genomes for metagenomic binning, comparative biology and taxonomic classification.</title>
        <authorList>
            <person name="Goeker M."/>
        </authorList>
    </citation>
    <scope>NUCLEOTIDE SEQUENCE [LARGE SCALE GENOMIC DNA]</scope>
    <source>
        <strain evidence="1 2">DSM 25609</strain>
    </source>
</reference>
<gene>
    <name evidence="1" type="ORF">J2Z83_001671</name>
</gene>
<sequence length="357" mass="41562">MTMRVPITALTLMNSVYRKIFPAVNQELTHWKNRAEQIPDEELRKQALASIETKRFHCQGGGVYALLAGYEWREAIRFIVAYQTISDYLDNLCDRSTSMDPADFRLLHDAMIDALKPGNTIKNYYALRDVQLDGEYLADLVRTCQKTLRNLDDYSIIQGYLLKLEAMYGDLQVHKHVKVEERIPRLTNWYDRHTEESPGLSWYEFSAAAGSTLGVFCMVSYTMNGKMTADLAEKIYQSYFPYMQALHILLDYYIDQHEDMVEADLNFCSYYPDQDVMKERLTYFIGQVNKHVQVLPNQSFHEMIHQGLVGLYLGDPKVKEIDGGAEMTRELLRTSGYRSRFFHWNTRMYYKISGKTG</sequence>
<organism evidence="1 2">
    <name type="scientific">Virgibacillus natechei</name>
    <dbReference type="NCBI Taxonomy" id="1216297"/>
    <lineage>
        <taxon>Bacteria</taxon>
        <taxon>Bacillati</taxon>
        <taxon>Bacillota</taxon>
        <taxon>Bacilli</taxon>
        <taxon>Bacillales</taxon>
        <taxon>Bacillaceae</taxon>
        <taxon>Virgibacillus</taxon>
    </lineage>
</organism>
<dbReference type="GO" id="GO:0016829">
    <property type="term" value="F:lyase activity"/>
    <property type="evidence" value="ECO:0007669"/>
    <property type="project" value="UniProtKB-KW"/>
</dbReference>
<name>A0ABS4IF51_9BACI</name>
<keyword evidence="1" id="KW-0456">Lyase</keyword>
<evidence type="ECO:0000313" key="2">
    <source>
        <dbReference type="Proteomes" id="UP001519345"/>
    </source>
</evidence>
<dbReference type="InterPro" id="IPR019712">
    <property type="entry name" value="YtpB-like"/>
</dbReference>
<dbReference type="Proteomes" id="UP001519345">
    <property type="component" value="Unassembled WGS sequence"/>
</dbReference>
<accession>A0ABS4IF51</accession>
<dbReference type="Pfam" id="PF10776">
    <property type="entry name" value="DUF2600"/>
    <property type="match status" value="1"/>
</dbReference>
<evidence type="ECO:0000313" key="1">
    <source>
        <dbReference type="EMBL" id="MBP1969567.1"/>
    </source>
</evidence>
<comment type="caution">
    <text evidence="1">The sequence shown here is derived from an EMBL/GenBank/DDBJ whole genome shotgun (WGS) entry which is preliminary data.</text>
</comment>
<proteinExistence type="predicted"/>
<dbReference type="EMBL" id="JAGGKX010000006">
    <property type="protein sequence ID" value="MBP1969567.1"/>
    <property type="molecule type" value="Genomic_DNA"/>
</dbReference>
<protein>
    <submittedName>
        <fullName evidence="1">Tetraprenyl-beta-curcumene synthase</fullName>
        <ecNumber evidence="1">4.2.3.130</ecNumber>
    </submittedName>
</protein>
<dbReference type="EC" id="4.2.3.130" evidence="1"/>